<reference evidence="4" key="1">
    <citation type="submission" date="2017-10" db="EMBL/GenBank/DDBJ databases">
        <title>Rapid genome shrinkage in a self-fertile nematode reveals novel sperm competition proteins.</title>
        <authorList>
            <person name="Yin D."/>
            <person name="Schwarz E.M."/>
            <person name="Thomas C.G."/>
            <person name="Felde R.L."/>
            <person name="Korf I.F."/>
            <person name="Cutter A.D."/>
            <person name="Schartner C.M."/>
            <person name="Ralston E.J."/>
            <person name="Meyer B.J."/>
            <person name="Haag E.S."/>
        </authorList>
    </citation>
    <scope>NUCLEOTIDE SEQUENCE [LARGE SCALE GENOMIC DNA]</scope>
    <source>
        <strain evidence="4">JU1422</strain>
    </source>
</reference>
<sequence length="696" mass="78402">MSLRRSKSPFPSSSTAAPGSTSARKRSNSDSQMGLAATAGLPANPTAGANSSLSRRIVGPTKTSIRKICTKARAVRDDSTVTLRRLTDSNTKPEVFRREVSKATDSLLPSLRLSADALQGIAKLINDRFDDLEMRSSPLQDKFRDEINEIITEEHVGMLLEQVRTEIEYLEIFLNDHNYQIPDQPPTDSSPNAVVSDGTMANIPPNAVDNATASHIQLPNQDTRIRIASDTPPITVSVKEAENINKALINELQQLHIQVDQANQAKALETHHRLQMEAEYNSQIHKLMEEKQMLERAHAPRSTTASQEATVELPRSTQNASPYINSSLNPTQRFSNHPTATENMMTNIMTALSHLTARQEQSNQQNMLRTARLEHLVEKLTTADNDDNRSEPLDSYAERFENYNANEEQDYPRSAHPDSKSRGRSRRRSRSRSHSPNTDRHSSHDLKLNLDFSVKFMEPFTGSENFEAFIQSFEHNVLRHHKLTDSTKFSILHNKLAGEARDCVSHTYDYATAIAETLENLESVYGKRADKHTLLSKLHTLPFSQNDPEKMKINLIAHKVLLKQLHQKGIMDTDERVTFALTAKLPPRMRDNLHEYMSEVGENVTQKQVIERIEKCIEARRLSSTIMRNFQQEALNEIPNTVAMVNHVTAITEKSKNTNGQSNPDNSNTRDMSNYANVAEPVSTLFRSATTSSNRK</sequence>
<feature type="region of interest" description="Disordered" evidence="2">
    <location>
        <begin position="1"/>
        <end position="57"/>
    </location>
</feature>
<feature type="coiled-coil region" evidence="1">
    <location>
        <begin position="238"/>
        <end position="297"/>
    </location>
</feature>
<evidence type="ECO:0000313" key="4">
    <source>
        <dbReference type="Proteomes" id="UP000230233"/>
    </source>
</evidence>
<feature type="compositionally biased region" description="Basic residues" evidence="2">
    <location>
        <begin position="422"/>
        <end position="433"/>
    </location>
</feature>
<gene>
    <name evidence="3" type="primary">Cnig_chr_X.g26647</name>
    <name evidence="3" type="ORF">B9Z55_026647</name>
</gene>
<feature type="region of interest" description="Disordered" evidence="2">
    <location>
        <begin position="652"/>
        <end position="696"/>
    </location>
</feature>
<feature type="compositionally biased region" description="Polar residues" evidence="2">
    <location>
        <begin position="657"/>
        <end position="676"/>
    </location>
</feature>
<feature type="compositionally biased region" description="Low complexity" evidence="2">
    <location>
        <begin position="8"/>
        <end position="22"/>
    </location>
</feature>
<dbReference type="OrthoDB" id="5900903at2759"/>
<name>A0A2G5T465_9PELO</name>
<dbReference type="InterPro" id="IPR005312">
    <property type="entry name" value="DUF1759"/>
</dbReference>
<evidence type="ECO:0000256" key="2">
    <source>
        <dbReference type="SAM" id="MobiDB-lite"/>
    </source>
</evidence>
<feature type="region of interest" description="Disordered" evidence="2">
    <location>
        <begin position="403"/>
        <end position="444"/>
    </location>
</feature>
<feature type="region of interest" description="Disordered" evidence="2">
    <location>
        <begin position="299"/>
        <end position="338"/>
    </location>
</feature>
<protein>
    <submittedName>
        <fullName evidence="3">Uncharacterized protein</fullName>
    </submittedName>
</protein>
<dbReference type="Pfam" id="PF03564">
    <property type="entry name" value="DUF1759"/>
    <property type="match status" value="1"/>
</dbReference>
<proteinExistence type="predicted"/>
<dbReference type="Proteomes" id="UP000230233">
    <property type="component" value="Chromosome X"/>
</dbReference>
<organism evidence="3 4">
    <name type="scientific">Caenorhabditis nigoni</name>
    <dbReference type="NCBI Taxonomy" id="1611254"/>
    <lineage>
        <taxon>Eukaryota</taxon>
        <taxon>Metazoa</taxon>
        <taxon>Ecdysozoa</taxon>
        <taxon>Nematoda</taxon>
        <taxon>Chromadorea</taxon>
        <taxon>Rhabditida</taxon>
        <taxon>Rhabditina</taxon>
        <taxon>Rhabditomorpha</taxon>
        <taxon>Rhabditoidea</taxon>
        <taxon>Rhabditidae</taxon>
        <taxon>Peloderinae</taxon>
        <taxon>Caenorhabditis</taxon>
    </lineage>
</organism>
<dbReference type="AlphaFoldDB" id="A0A2G5T465"/>
<dbReference type="EMBL" id="PDUG01000006">
    <property type="protein sequence ID" value="PIC22012.1"/>
    <property type="molecule type" value="Genomic_DNA"/>
</dbReference>
<feature type="compositionally biased region" description="Polar residues" evidence="2">
    <location>
        <begin position="301"/>
        <end position="338"/>
    </location>
</feature>
<keyword evidence="1" id="KW-0175">Coiled coil</keyword>
<evidence type="ECO:0000256" key="1">
    <source>
        <dbReference type="SAM" id="Coils"/>
    </source>
</evidence>
<comment type="caution">
    <text evidence="3">The sequence shown here is derived from an EMBL/GenBank/DDBJ whole genome shotgun (WGS) entry which is preliminary data.</text>
</comment>
<accession>A0A2G5T465</accession>
<feature type="compositionally biased region" description="Polar residues" evidence="2">
    <location>
        <begin position="685"/>
        <end position="696"/>
    </location>
</feature>
<feature type="compositionally biased region" description="Basic and acidic residues" evidence="2">
    <location>
        <begin position="410"/>
        <end position="421"/>
    </location>
</feature>
<evidence type="ECO:0000313" key="3">
    <source>
        <dbReference type="EMBL" id="PIC22012.1"/>
    </source>
</evidence>
<keyword evidence="4" id="KW-1185">Reference proteome</keyword>